<proteinExistence type="predicted"/>
<comment type="caution">
    <text evidence="2">The sequence shown here is derived from an EMBL/GenBank/DDBJ whole genome shotgun (WGS) entry which is preliminary data.</text>
</comment>
<dbReference type="Pfam" id="PF20091">
    <property type="entry name" value="Abhydrolase_10"/>
    <property type="match status" value="1"/>
</dbReference>
<accession>W4VIT5</accession>
<dbReference type="AlphaFoldDB" id="W4VIT5"/>
<dbReference type="RefSeq" id="WP_052000472.1">
    <property type="nucleotide sequence ID" value="NZ_BAVS01000009.1"/>
</dbReference>
<dbReference type="InterPro" id="IPR045394">
    <property type="entry name" value="Abhydrolase_dom"/>
</dbReference>
<feature type="domain" description="Alpha/beta hydrolase" evidence="1">
    <location>
        <begin position="8"/>
        <end position="59"/>
    </location>
</feature>
<keyword evidence="3" id="KW-1185">Reference proteome</keyword>
<dbReference type="STRING" id="1298598.JCM21714_2161"/>
<dbReference type="Proteomes" id="UP000019102">
    <property type="component" value="Unassembled WGS sequence"/>
</dbReference>
<evidence type="ECO:0000313" key="2">
    <source>
        <dbReference type="EMBL" id="GAE93122.1"/>
    </source>
</evidence>
<evidence type="ECO:0000259" key="1">
    <source>
        <dbReference type="Pfam" id="PF20091"/>
    </source>
</evidence>
<name>W4VIT5_9BACI</name>
<dbReference type="EMBL" id="BAVS01000009">
    <property type="protein sequence ID" value="GAE93122.1"/>
    <property type="molecule type" value="Genomic_DNA"/>
</dbReference>
<organism evidence="2 3">
    <name type="scientific">Gracilibacillus boraciitolerans JCM 21714</name>
    <dbReference type="NCBI Taxonomy" id="1298598"/>
    <lineage>
        <taxon>Bacteria</taxon>
        <taxon>Bacillati</taxon>
        <taxon>Bacillota</taxon>
        <taxon>Bacilli</taxon>
        <taxon>Bacillales</taxon>
        <taxon>Bacillaceae</taxon>
        <taxon>Gracilibacillus</taxon>
    </lineage>
</organism>
<gene>
    <name evidence="2" type="ORF">JCM21714_2161</name>
</gene>
<evidence type="ECO:0000313" key="3">
    <source>
        <dbReference type="Proteomes" id="UP000019102"/>
    </source>
</evidence>
<reference evidence="2 3" key="1">
    <citation type="journal article" date="2014" name="Genome Announc.">
        <title>Draft Genome Sequence of the Boron-Tolerant and Moderately Halotolerant Bacterium Gracilibacillus boraciitolerans JCM 21714T.</title>
        <authorList>
            <person name="Ahmed I."/>
            <person name="Oshima K."/>
            <person name="Suda W."/>
            <person name="Kitamura K."/>
            <person name="Iida T."/>
            <person name="Ohmori Y."/>
            <person name="Fujiwara T."/>
            <person name="Hattori M."/>
            <person name="Ohkuma M."/>
        </authorList>
    </citation>
    <scope>NUCLEOTIDE SEQUENCE [LARGE SCALE GENOMIC DNA]</scope>
    <source>
        <strain evidence="2 3">JCM 21714</strain>
    </source>
</reference>
<protein>
    <recommendedName>
        <fullName evidence="1">Alpha/beta hydrolase domain-containing protein</fullName>
    </recommendedName>
</protein>
<sequence>MSEEFAFSCSIYGYEEPFSKEKLKAMYNDIENYRSIITEDAKKCIDKGLLLAEDMQQCINISIKKAKKYGLE</sequence>